<accession>A0A6C0D902</accession>
<sequence>MTTYIENTGFTKTFVHDNHHKDINNSTEWNANYDGKRAKIKINMNTNGKKDKIRMKLSNKDLEQILSVPAINGPLEVRLQEDFLHNDYNNNNGIIDSRNQYVFLDNNELDIINALEKKEDQENHNIGCYHPHSERKPEPALFRMTIPYKKAFLKSPFPAPCGCKSNICSHKLHLKNFKTNGSTPIYYTTTAKPTLSKREKHIRLKTPSPKTMRIQYITSSSDNGNNKTRKTRKTRKKHKNSHNKSNKKNKLTDFFKLY</sequence>
<proteinExistence type="predicted"/>
<dbReference type="EMBL" id="MN739553">
    <property type="protein sequence ID" value="QHT12941.1"/>
    <property type="molecule type" value="Genomic_DNA"/>
</dbReference>
<dbReference type="AlphaFoldDB" id="A0A6C0D902"/>
<evidence type="ECO:0000256" key="1">
    <source>
        <dbReference type="SAM" id="MobiDB-lite"/>
    </source>
</evidence>
<feature type="compositionally biased region" description="Basic residues" evidence="1">
    <location>
        <begin position="227"/>
        <end position="249"/>
    </location>
</feature>
<name>A0A6C0D902_9ZZZZ</name>
<organism evidence="2">
    <name type="scientific">viral metagenome</name>
    <dbReference type="NCBI Taxonomy" id="1070528"/>
    <lineage>
        <taxon>unclassified sequences</taxon>
        <taxon>metagenomes</taxon>
        <taxon>organismal metagenomes</taxon>
    </lineage>
</organism>
<feature type="region of interest" description="Disordered" evidence="1">
    <location>
        <begin position="214"/>
        <end position="252"/>
    </location>
</feature>
<reference evidence="2" key="1">
    <citation type="journal article" date="2020" name="Nature">
        <title>Giant virus diversity and host interactions through global metagenomics.</title>
        <authorList>
            <person name="Schulz F."/>
            <person name="Roux S."/>
            <person name="Paez-Espino D."/>
            <person name="Jungbluth S."/>
            <person name="Walsh D.A."/>
            <person name="Denef V.J."/>
            <person name="McMahon K.D."/>
            <person name="Konstantinidis K.T."/>
            <person name="Eloe-Fadrosh E.A."/>
            <person name="Kyrpides N.C."/>
            <person name="Woyke T."/>
        </authorList>
    </citation>
    <scope>NUCLEOTIDE SEQUENCE</scope>
    <source>
        <strain evidence="2">GVMAG-M-3300023174-130</strain>
    </source>
</reference>
<protein>
    <submittedName>
        <fullName evidence="2">Uncharacterized protein</fullName>
    </submittedName>
</protein>
<evidence type="ECO:0000313" key="2">
    <source>
        <dbReference type="EMBL" id="QHT12941.1"/>
    </source>
</evidence>